<reference evidence="7" key="1">
    <citation type="submission" date="2019-02" db="EMBL/GenBank/DDBJ databases">
        <authorList>
            <person name="Gruber-Vodicka R. H."/>
            <person name="Seah K. B. B."/>
        </authorList>
    </citation>
    <scope>NUCLEOTIDE SEQUENCE</scope>
    <source>
        <strain evidence="7">BECK_DK47</strain>
    </source>
</reference>
<evidence type="ECO:0000259" key="6">
    <source>
        <dbReference type="PROSITE" id="PS50110"/>
    </source>
</evidence>
<dbReference type="SMART" id="SM00387">
    <property type="entry name" value="HATPase_c"/>
    <property type="match status" value="1"/>
</dbReference>
<dbReference type="PANTHER" id="PTHR43065">
    <property type="entry name" value="SENSOR HISTIDINE KINASE"/>
    <property type="match status" value="1"/>
</dbReference>
<dbReference type="InterPro" id="IPR001789">
    <property type="entry name" value="Sig_transdc_resp-reg_receiver"/>
</dbReference>
<proteinExistence type="predicted"/>
<feature type="domain" description="Histidine kinase" evidence="5">
    <location>
        <begin position="587"/>
        <end position="804"/>
    </location>
</feature>
<dbReference type="GO" id="GO:0000160">
    <property type="term" value="P:phosphorelay signal transduction system"/>
    <property type="evidence" value="ECO:0007669"/>
    <property type="project" value="InterPro"/>
</dbReference>
<dbReference type="InterPro" id="IPR004358">
    <property type="entry name" value="Sig_transdc_His_kin-like_C"/>
</dbReference>
<name>A0A450SBL6_9GAMM</name>
<accession>A0A450SBL6</accession>
<dbReference type="InterPro" id="IPR005467">
    <property type="entry name" value="His_kinase_dom"/>
</dbReference>
<comment type="catalytic activity">
    <reaction evidence="1">
        <text>ATP + protein L-histidine = ADP + protein N-phospho-L-histidine.</text>
        <dbReference type="EC" id="2.7.13.3"/>
    </reaction>
</comment>
<keyword evidence="3" id="KW-0597">Phosphoprotein</keyword>
<evidence type="ECO:0000256" key="2">
    <source>
        <dbReference type="ARBA" id="ARBA00012438"/>
    </source>
</evidence>
<dbReference type="EC" id="2.7.13.3" evidence="2"/>
<dbReference type="GO" id="GO:0004673">
    <property type="term" value="F:protein histidine kinase activity"/>
    <property type="evidence" value="ECO:0007669"/>
    <property type="project" value="UniProtKB-EC"/>
</dbReference>
<evidence type="ECO:0000256" key="1">
    <source>
        <dbReference type="ARBA" id="ARBA00000085"/>
    </source>
</evidence>
<keyword evidence="7" id="KW-0808">Transferase</keyword>
<dbReference type="Gene3D" id="3.40.50.2300">
    <property type="match status" value="1"/>
</dbReference>
<protein>
    <recommendedName>
        <fullName evidence="2">histidine kinase</fullName>
        <ecNumber evidence="2">2.7.13.3</ecNumber>
    </recommendedName>
</protein>
<evidence type="ECO:0000259" key="5">
    <source>
        <dbReference type="PROSITE" id="PS50109"/>
    </source>
</evidence>
<dbReference type="SUPFAM" id="SSF52172">
    <property type="entry name" value="CheY-like"/>
    <property type="match status" value="1"/>
</dbReference>
<feature type="modified residue" description="4-aspartylphosphate" evidence="3">
    <location>
        <position position="334"/>
    </location>
</feature>
<dbReference type="PROSITE" id="PS50110">
    <property type="entry name" value="RESPONSE_REGULATORY"/>
    <property type="match status" value="1"/>
</dbReference>
<evidence type="ECO:0000256" key="3">
    <source>
        <dbReference type="PROSITE-ProRule" id="PRU00169"/>
    </source>
</evidence>
<dbReference type="PRINTS" id="PR00344">
    <property type="entry name" value="BCTRLSENSOR"/>
</dbReference>
<dbReference type="InterPro" id="IPR011006">
    <property type="entry name" value="CheY-like_superfamily"/>
</dbReference>
<dbReference type="Pfam" id="PF02518">
    <property type="entry name" value="HATPase_c"/>
    <property type="match status" value="1"/>
</dbReference>
<organism evidence="7">
    <name type="scientific">Candidatus Kentrum sp. DK</name>
    <dbReference type="NCBI Taxonomy" id="2126562"/>
    <lineage>
        <taxon>Bacteria</taxon>
        <taxon>Pseudomonadati</taxon>
        <taxon>Pseudomonadota</taxon>
        <taxon>Gammaproteobacteria</taxon>
        <taxon>Candidatus Kentrum</taxon>
    </lineage>
</organism>
<dbReference type="InterPro" id="IPR003594">
    <property type="entry name" value="HATPase_dom"/>
</dbReference>
<evidence type="ECO:0000313" key="7">
    <source>
        <dbReference type="EMBL" id="VFJ49573.1"/>
    </source>
</evidence>
<evidence type="ECO:0000256" key="4">
    <source>
        <dbReference type="SAM" id="MobiDB-lite"/>
    </source>
</evidence>
<keyword evidence="7" id="KW-0418">Kinase</keyword>
<feature type="region of interest" description="Disordered" evidence="4">
    <location>
        <begin position="413"/>
        <end position="432"/>
    </location>
</feature>
<dbReference type="PROSITE" id="PS50109">
    <property type="entry name" value="HIS_KIN"/>
    <property type="match status" value="1"/>
</dbReference>
<dbReference type="AlphaFoldDB" id="A0A450SBL6"/>
<feature type="domain" description="Response regulatory" evidence="6">
    <location>
        <begin position="277"/>
        <end position="407"/>
    </location>
</feature>
<dbReference type="InterPro" id="IPR036890">
    <property type="entry name" value="HATPase_C_sf"/>
</dbReference>
<dbReference type="EMBL" id="CAADEX010000025">
    <property type="protein sequence ID" value="VFJ49573.1"/>
    <property type="molecule type" value="Genomic_DNA"/>
</dbReference>
<gene>
    <name evidence="7" type="ORF">BECKDK2373B_GA0170837_102519</name>
</gene>
<dbReference type="SUPFAM" id="SSF55874">
    <property type="entry name" value="ATPase domain of HSP90 chaperone/DNA topoisomerase II/histidine kinase"/>
    <property type="match status" value="1"/>
</dbReference>
<dbReference type="Gene3D" id="3.30.565.10">
    <property type="entry name" value="Histidine kinase-like ATPase, C-terminal domain"/>
    <property type="match status" value="1"/>
</dbReference>
<sequence>MTTTDTLPSSNPILETGPAAGQILRARIKKTRLDSCDLDLLDDNGNDVGQGRLYQSDSLVWQDARLLKDIQEYRQNQLLDAVYLRRQRHEEGQALWLVHERWGKANPWEALTLQEEDIVTGTIVHSLVSAKSGEHAGYLVQLEVGAPIRVSESGMIEDSDRPQPDIEVFLPDRELPWADGSMDEQAPKGQTDRMPLAIGDPILALVREVRLPPDNPVVSLTRLIHHQDTFSEKIFKHKGNMAGWRFWRLLGKDKPEGTTEEEAPQFSPGDRPYAGRRFLLVDDSPTTLTALSDRLSLMGAETHAIDVRAGRFNDAVDEVAAALRGNDFDLALIDNNLPGKDLGQRLIHRVHARLGDMGPARFVLITADNTQAPMGEVRERLRACNTWGFLQRPLAYATLQRLLAGGEVWEEESSRTNTGPFAGRSPDTQSSSTAREMLAMIARQPGVHFAMLVRASREIGAYDLLVAGFAPFKWNEFPEVVSKTDLHLLINERRKQLDPHPKEGGNEFLRIGHDGHSHWRILNFGGARWILGIGYAPNVDIRAQLPLWSAALGTAVDAQGLRTWVRHVSSFVQSGLAHHSLSHEVIHLQSEFHDLLFALETQIEALESGAELRKKEKEYLATKSAALRRSNEELLEFSKHQLQGQALRHRDVFLPDAVAAIRRVIVSECKKAQVAPHIIEPPPLALPLSNAALVLSVINLLLNAAKHHYRQENRRVELLFDLEYQDNEPFLIIDVRDNGPGLAQTALERLWQPGFSSAPDRDERHGIGLWLSRQLVEEAGGTLELFEHWRGLGSCFRLRFPLHLG</sequence>